<evidence type="ECO:0000313" key="1">
    <source>
        <dbReference type="EMBL" id="KAF2582225.1"/>
    </source>
</evidence>
<dbReference type="Proteomes" id="UP000712600">
    <property type="component" value="Unassembled WGS sequence"/>
</dbReference>
<dbReference type="EMBL" id="QGKW02001660">
    <property type="protein sequence ID" value="KAF2582225.1"/>
    <property type="molecule type" value="Genomic_DNA"/>
</dbReference>
<proteinExistence type="predicted"/>
<accession>A0A3N6RRR8</accession>
<evidence type="ECO:0000313" key="2">
    <source>
        <dbReference type="EMBL" id="KAF3499561.1"/>
    </source>
</evidence>
<evidence type="ECO:0000313" key="3">
    <source>
        <dbReference type="Proteomes" id="UP000712281"/>
    </source>
</evidence>
<sequence length="61" mass="6760">MASRFAFHQDSKAAVSLRFRDSPSHFLPSIRMIGIREIAFCSTTRSPSMIDGGSGSDRRRG</sequence>
<comment type="caution">
    <text evidence="1">The sequence shown here is derived from an EMBL/GenBank/DDBJ whole genome shotgun (WGS) entry which is preliminary data.</text>
</comment>
<dbReference type="EMBL" id="QGKX02001621">
    <property type="protein sequence ID" value="KAF3499561.1"/>
    <property type="molecule type" value="Genomic_DNA"/>
</dbReference>
<gene>
    <name evidence="1" type="ORF">F2Q68_00004270</name>
    <name evidence="2" type="ORF">F2Q69_00043439</name>
</gene>
<reference evidence="2" key="2">
    <citation type="submission" date="2019-12" db="EMBL/GenBank/DDBJ databases">
        <title>Genome sequencing and annotation of Brassica cretica.</title>
        <authorList>
            <person name="Studholme D.J."/>
            <person name="Sarris P."/>
        </authorList>
    </citation>
    <scope>NUCLEOTIDE SEQUENCE</scope>
    <source>
        <strain evidence="2">PFS-109/04</strain>
        <tissue evidence="2">Leaf</tissue>
    </source>
</reference>
<reference evidence="1" key="1">
    <citation type="submission" date="2019-12" db="EMBL/GenBank/DDBJ databases">
        <title>Genome sequencing and annotation of Brassica cretica.</title>
        <authorList>
            <person name="Studholme D.J."/>
            <person name="Sarris P.F."/>
        </authorList>
    </citation>
    <scope>NUCLEOTIDE SEQUENCE</scope>
    <source>
        <strain evidence="1">PFS-001/15</strain>
        <tissue evidence="1">Leaf</tissue>
    </source>
</reference>
<dbReference type="AlphaFoldDB" id="A0A3N6RRR8"/>
<protein>
    <submittedName>
        <fullName evidence="1">Uncharacterized protein</fullName>
    </submittedName>
</protein>
<dbReference type="Proteomes" id="UP000712281">
    <property type="component" value="Unassembled WGS sequence"/>
</dbReference>
<name>A0A3N6RRR8_BRACR</name>
<organism evidence="1 3">
    <name type="scientific">Brassica cretica</name>
    <name type="common">Mustard</name>
    <dbReference type="NCBI Taxonomy" id="69181"/>
    <lineage>
        <taxon>Eukaryota</taxon>
        <taxon>Viridiplantae</taxon>
        <taxon>Streptophyta</taxon>
        <taxon>Embryophyta</taxon>
        <taxon>Tracheophyta</taxon>
        <taxon>Spermatophyta</taxon>
        <taxon>Magnoliopsida</taxon>
        <taxon>eudicotyledons</taxon>
        <taxon>Gunneridae</taxon>
        <taxon>Pentapetalae</taxon>
        <taxon>rosids</taxon>
        <taxon>malvids</taxon>
        <taxon>Brassicales</taxon>
        <taxon>Brassicaceae</taxon>
        <taxon>Brassiceae</taxon>
        <taxon>Brassica</taxon>
    </lineage>
</organism>